<dbReference type="Gene3D" id="3.90.550.10">
    <property type="entry name" value="Spore Coat Polysaccharide Biosynthesis Protein SpsA, Chain A"/>
    <property type="match status" value="1"/>
</dbReference>
<dbReference type="PANTHER" id="PTHR10859">
    <property type="entry name" value="GLYCOSYL TRANSFERASE"/>
    <property type="match status" value="1"/>
</dbReference>
<proteinExistence type="predicted"/>
<feature type="transmembrane region" description="Helical" evidence="5">
    <location>
        <begin position="262"/>
        <end position="280"/>
    </location>
</feature>
<dbReference type="PANTHER" id="PTHR10859:SF114">
    <property type="entry name" value="DOLICHOL-PHOSPHATE MANNOSYLTRANSFERASE"/>
    <property type="match status" value="1"/>
</dbReference>
<comment type="caution">
    <text evidence="8">The sequence shown here is derived from an EMBL/GenBank/DDBJ whole genome shotgun (WGS) entry which is preliminary data.</text>
</comment>
<name>A0ABX1VVG3_9FIRM</name>
<evidence type="ECO:0000256" key="2">
    <source>
        <dbReference type="ARBA" id="ARBA00022692"/>
    </source>
</evidence>
<gene>
    <name evidence="8" type="ORF">G9470_21865</name>
</gene>
<evidence type="ECO:0000259" key="6">
    <source>
        <dbReference type="Pfam" id="PF00535"/>
    </source>
</evidence>
<dbReference type="InterPro" id="IPR001173">
    <property type="entry name" value="Glyco_trans_2-like"/>
</dbReference>
<evidence type="ECO:0000256" key="5">
    <source>
        <dbReference type="SAM" id="Phobius"/>
    </source>
</evidence>
<sequence>MEVKKNYIIIPAYEPDWRLIHLLKELNERLNAVFVVVNDGSSREKDEIFCEAENFAVVLYHDKNYGKGRAVKTALSFIKNQEYAGRIVIADADGQHTPEDIALLLSVKEGERNLLITGCRSFQGEIPLRSRLGNQLTRVTFWLLSGKWLKDTQTGLRAFHSSLIPKFLEISGDRYEYETNMLMTCVKQNIRIVEIPIKTIYLEGNKSSHFRAIKDSVRIYMTMLKFVSSSFLSFCIDYLLFGFLLSLTSGLGVVTADAVSNIVARIVSASFNFFLNRNYVFQYKGSLLQSALGYAALALSILAVNTAMLMWLVRDWGLGGLEAKIVVEVSIFFVNFLVQKFFVFKNRPVHTAL</sequence>
<dbReference type="CDD" id="cd04179">
    <property type="entry name" value="DPM_DPG-synthase_like"/>
    <property type="match status" value="1"/>
</dbReference>
<evidence type="ECO:0000313" key="8">
    <source>
        <dbReference type="EMBL" id="NNJ32414.1"/>
    </source>
</evidence>
<dbReference type="Pfam" id="PF00535">
    <property type="entry name" value="Glycos_transf_2"/>
    <property type="match status" value="1"/>
</dbReference>
<comment type="subcellular location">
    <subcellularLocation>
        <location evidence="1">Membrane</location>
        <topology evidence="1">Multi-pass membrane protein</topology>
    </subcellularLocation>
</comment>
<dbReference type="InterPro" id="IPR007267">
    <property type="entry name" value="GtrA_DPMS_TM"/>
</dbReference>
<evidence type="ECO:0000256" key="4">
    <source>
        <dbReference type="ARBA" id="ARBA00023136"/>
    </source>
</evidence>
<evidence type="ECO:0000256" key="3">
    <source>
        <dbReference type="ARBA" id="ARBA00022989"/>
    </source>
</evidence>
<evidence type="ECO:0000259" key="7">
    <source>
        <dbReference type="Pfam" id="PF04138"/>
    </source>
</evidence>
<reference evidence="8 9" key="1">
    <citation type="submission" date="2020-03" db="EMBL/GenBank/DDBJ databases">
        <title>Genome Sequence of industrial isolate, B5A.</title>
        <authorList>
            <person name="Sharma S."/>
            <person name="Patil P.B."/>
            <person name="Korpole S."/>
        </authorList>
    </citation>
    <scope>NUCLEOTIDE SEQUENCE [LARGE SCALE GENOMIC DNA]</scope>
    <source>
        <strain evidence="8 9">PI-S10-B5A</strain>
    </source>
</reference>
<keyword evidence="3 5" id="KW-1133">Transmembrane helix</keyword>
<dbReference type="InterPro" id="IPR029044">
    <property type="entry name" value="Nucleotide-diphossugar_trans"/>
</dbReference>
<dbReference type="EMBL" id="JAAOXG010000058">
    <property type="protein sequence ID" value="NNJ32414.1"/>
    <property type="molecule type" value="Genomic_DNA"/>
</dbReference>
<keyword evidence="4 5" id="KW-0472">Membrane</keyword>
<feature type="domain" description="GtrA/DPMS transmembrane" evidence="7">
    <location>
        <begin position="225"/>
        <end position="344"/>
    </location>
</feature>
<protein>
    <submittedName>
        <fullName evidence="8">Glycosyltransferase</fullName>
    </submittedName>
</protein>
<feature type="transmembrane region" description="Helical" evidence="5">
    <location>
        <begin position="231"/>
        <end position="256"/>
    </location>
</feature>
<keyword evidence="2 5" id="KW-0812">Transmembrane</keyword>
<evidence type="ECO:0000313" key="9">
    <source>
        <dbReference type="Proteomes" id="UP000539052"/>
    </source>
</evidence>
<accession>A0ABX1VVG3</accession>
<dbReference type="SUPFAM" id="SSF53448">
    <property type="entry name" value="Nucleotide-diphospho-sugar transferases"/>
    <property type="match status" value="1"/>
</dbReference>
<dbReference type="Pfam" id="PF04138">
    <property type="entry name" value="GtrA_DPMS_TM"/>
    <property type="match status" value="1"/>
</dbReference>
<organism evidence="8 9">
    <name type="scientific">Lacrimispora defluvii</name>
    <dbReference type="NCBI Taxonomy" id="2719233"/>
    <lineage>
        <taxon>Bacteria</taxon>
        <taxon>Bacillati</taxon>
        <taxon>Bacillota</taxon>
        <taxon>Clostridia</taxon>
        <taxon>Lachnospirales</taxon>
        <taxon>Lachnospiraceae</taxon>
        <taxon>Lacrimispora</taxon>
    </lineage>
</organism>
<keyword evidence="9" id="KW-1185">Reference proteome</keyword>
<dbReference type="Proteomes" id="UP000539052">
    <property type="component" value="Unassembled WGS sequence"/>
</dbReference>
<feature type="transmembrane region" description="Helical" evidence="5">
    <location>
        <begin position="292"/>
        <end position="313"/>
    </location>
</feature>
<evidence type="ECO:0000256" key="1">
    <source>
        <dbReference type="ARBA" id="ARBA00004141"/>
    </source>
</evidence>
<feature type="transmembrane region" description="Helical" evidence="5">
    <location>
        <begin position="325"/>
        <end position="344"/>
    </location>
</feature>
<dbReference type="RefSeq" id="WP_170823488.1">
    <property type="nucleotide sequence ID" value="NZ_JAAOXG010000058.1"/>
</dbReference>
<feature type="domain" description="Glycosyltransferase 2-like" evidence="6">
    <location>
        <begin position="8"/>
        <end position="132"/>
    </location>
</feature>